<dbReference type="Proteomes" id="UP000198827">
    <property type="component" value="Chromosome I"/>
</dbReference>
<dbReference type="OrthoDB" id="8910510at2"/>
<name>A0A1H0SIE8_9PSED</name>
<dbReference type="EMBL" id="LT629705">
    <property type="protein sequence ID" value="SDP40916.1"/>
    <property type="molecule type" value="Genomic_DNA"/>
</dbReference>
<reference evidence="1 2" key="1">
    <citation type="submission" date="2016-10" db="EMBL/GenBank/DDBJ databases">
        <authorList>
            <person name="de Groot N.N."/>
        </authorList>
    </citation>
    <scope>NUCLEOTIDE SEQUENCE [LARGE SCALE GENOMIC DNA]</scope>
    <source>
        <strain evidence="1 2">CECT 7543</strain>
    </source>
</reference>
<protein>
    <recommendedName>
        <fullName evidence="3">Helix-turn-helix domain-containing protein</fullName>
    </recommendedName>
</protein>
<evidence type="ECO:0000313" key="2">
    <source>
        <dbReference type="Proteomes" id="UP000198827"/>
    </source>
</evidence>
<proteinExistence type="predicted"/>
<dbReference type="AlphaFoldDB" id="A0A1H0SIE8"/>
<gene>
    <name evidence="1" type="ORF">SAMN04489798_5666</name>
</gene>
<organism evidence="1 2">
    <name type="scientific">Pseudomonas arsenicoxydans</name>
    <dbReference type="NCBI Taxonomy" id="702115"/>
    <lineage>
        <taxon>Bacteria</taxon>
        <taxon>Pseudomonadati</taxon>
        <taxon>Pseudomonadota</taxon>
        <taxon>Gammaproteobacteria</taxon>
        <taxon>Pseudomonadales</taxon>
        <taxon>Pseudomonadaceae</taxon>
        <taxon>Pseudomonas</taxon>
    </lineage>
</organism>
<evidence type="ECO:0000313" key="1">
    <source>
        <dbReference type="EMBL" id="SDP40916.1"/>
    </source>
</evidence>
<evidence type="ECO:0008006" key="3">
    <source>
        <dbReference type="Google" id="ProtNLM"/>
    </source>
</evidence>
<accession>A0A1H0SIE8</accession>
<sequence length="137" mass="15264">MAIKRKGFKPKAKPFAMMLWQMGQSAPYRALSFTARGVLMELQMQYNGSNNGDLSATRTMAKDWGVSSPNILQKALTDLLDGGWIVQTRTSLFSRHGSRCALYALSWYAIDECPGKELEISPTNTPLKTVRDLTNSD</sequence>